<dbReference type="Proteomes" id="UP000242881">
    <property type="component" value="Unassembled WGS sequence"/>
</dbReference>
<evidence type="ECO:0000313" key="7">
    <source>
        <dbReference type="EMBL" id="PMP72231.1"/>
    </source>
</evidence>
<comment type="similarity">
    <text evidence="2">Belongs to the UPF0754 family.</text>
</comment>
<keyword evidence="5 6" id="KW-0472">Membrane</keyword>
<evidence type="ECO:0000256" key="4">
    <source>
        <dbReference type="ARBA" id="ARBA00022989"/>
    </source>
</evidence>
<reference evidence="7 8" key="1">
    <citation type="submission" date="2018-01" db="EMBL/GenBank/DDBJ databases">
        <title>Metagenomic assembled genomes from two thermal pools in the Uzon Caldera, Kamchatka, Russia.</title>
        <authorList>
            <person name="Wilkins L."/>
            <person name="Ettinger C."/>
        </authorList>
    </citation>
    <scope>NUCLEOTIDE SEQUENCE [LARGE SCALE GENOMIC DNA]</scope>
    <source>
        <strain evidence="7">ZAV-05</strain>
    </source>
</reference>
<dbReference type="PANTHER" id="PTHR35791:SF1">
    <property type="entry name" value="UPF0754 MEMBRANE PROTEIN YHEB"/>
    <property type="match status" value="1"/>
</dbReference>
<proteinExistence type="inferred from homology"/>
<sequence length="510" mass="59423">MQLHYSLILTPFLTGFVGYFTNYLAIKMLFRPHKKSWYSFGWQGVIPRNRSKLAKEIGKLVGNELIKEDDIIKSIKDEQFQALLSDFIRKELKRLLNSEGDIYLNDILKKLNLPVEELIKITLDVIIKNEEFKSKFNEVLKDLIDLISDFLGKRKIGDLKIDINEIYSRIYVNAIENGSWQQIVVSSLKEKLYDWLYSGKKIKEILPDSLNDKIYELSPILAEKLINQVRQLFNDPIFKIKITRKIIDWKNNYFGDSFFDQLKLGVLNAFLGDDKIAELVDNELPKILNTISEDKSTFENIKGMISNQFNILLDKQVSHFVDFLGVENVHSFINRIMVSFEWYLRSEAFGETIFNFLKNLMEQNGQKSFNEVLTLLDIDIKNFLGKLLSYSTIIERRDVIEKILVDLISGINISLMFRSMTENSYENIAEKIRSEINLLLDRNIPNVIRSLNIPKIVEDRINTLNLYQVEGLLFSFMSDQFKWINILGFILGFIFGMMQSVFVIIYGGIV</sequence>
<evidence type="ECO:0000256" key="2">
    <source>
        <dbReference type="ARBA" id="ARBA00008053"/>
    </source>
</evidence>
<evidence type="ECO:0000313" key="8">
    <source>
        <dbReference type="Proteomes" id="UP000242881"/>
    </source>
</evidence>
<name>A0A2J6WPC0_9BACT</name>
<evidence type="ECO:0000256" key="3">
    <source>
        <dbReference type="ARBA" id="ARBA00022692"/>
    </source>
</evidence>
<dbReference type="EMBL" id="PNIN01000025">
    <property type="protein sequence ID" value="PMP72231.1"/>
    <property type="molecule type" value="Genomic_DNA"/>
</dbReference>
<evidence type="ECO:0000256" key="1">
    <source>
        <dbReference type="ARBA" id="ARBA00004308"/>
    </source>
</evidence>
<dbReference type="GO" id="GO:0012505">
    <property type="term" value="C:endomembrane system"/>
    <property type="evidence" value="ECO:0007669"/>
    <property type="project" value="UniProtKB-SubCell"/>
</dbReference>
<evidence type="ECO:0000256" key="6">
    <source>
        <dbReference type="SAM" id="Phobius"/>
    </source>
</evidence>
<gene>
    <name evidence="7" type="ORF">C0187_02030</name>
</gene>
<dbReference type="RefSeq" id="WP_424604993.1">
    <property type="nucleotide sequence ID" value="NZ_JBNAVA010000002.1"/>
</dbReference>
<comment type="caution">
    <text evidence="7">The sequence shown here is derived from an EMBL/GenBank/DDBJ whole genome shotgun (WGS) entry which is preliminary data.</text>
</comment>
<dbReference type="Pfam" id="PF04286">
    <property type="entry name" value="DUF445"/>
    <property type="match status" value="1"/>
</dbReference>
<feature type="transmembrane region" description="Helical" evidence="6">
    <location>
        <begin position="483"/>
        <end position="509"/>
    </location>
</feature>
<comment type="subcellular location">
    <subcellularLocation>
        <location evidence="1">Endomembrane system</location>
    </subcellularLocation>
</comment>
<evidence type="ECO:0008006" key="9">
    <source>
        <dbReference type="Google" id="ProtNLM"/>
    </source>
</evidence>
<protein>
    <recommendedName>
        <fullName evidence="9">DUF445 domain-containing protein</fullName>
    </recommendedName>
</protein>
<dbReference type="PANTHER" id="PTHR35791">
    <property type="entry name" value="UPF0754 MEMBRANE PROTEIN YHEB"/>
    <property type="match status" value="1"/>
</dbReference>
<feature type="transmembrane region" description="Helical" evidence="6">
    <location>
        <begin position="6"/>
        <end position="26"/>
    </location>
</feature>
<accession>A0A2J6WPC0</accession>
<dbReference type="InterPro" id="IPR007383">
    <property type="entry name" value="DUF445"/>
</dbReference>
<organism evidence="7 8">
    <name type="scientific">Calditerrivibrio nitroreducens</name>
    <dbReference type="NCBI Taxonomy" id="477976"/>
    <lineage>
        <taxon>Bacteria</taxon>
        <taxon>Pseudomonadati</taxon>
        <taxon>Deferribacterota</taxon>
        <taxon>Deferribacteres</taxon>
        <taxon>Deferribacterales</taxon>
        <taxon>Calditerrivibrionaceae</taxon>
    </lineage>
</organism>
<dbReference type="AlphaFoldDB" id="A0A2J6WPC0"/>
<keyword evidence="4 6" id="KW-1133">Transmembrane helix</keyword>
<evidence type="ECO:0000256" key="5">
    <source>
        <dbReference type="ARBA" id="ARBA00023136"/>
    </source>
</evidence>
<keyword evidence="3 6" id="KW-0812">Transmembrane</keyword>